<feature type="transmembrane region" description="Helical" evidence="10">
    <location>
        <begin position="170"/>
        <end position="190"/>
    </location>
</feature>
<dbReference type="Gene3D" id="1.20.1070.10">
    <property type="entry name" value="Rhodopsin 7-helix transmembrane proteins"/>
    <property type="match status" value="1"/>
</dbReference>
<evidence type="ECO:0000259" key="11">
    <source>
        <dbReference type="PROSITE" id="PS50262"/>
    </source>
</evidence>
<keyword evidence="12" id="KW-1185">Reference proteome</keyword>
<keyword evidence="8" id="KW-0807">Transducer</keyword>
<keyword evidence="7" id="KW-0675">Receptor</keyword>
<evidence type="ECO:0000256" key="4">
    <source>
        <dbReference type="ARBA" id="ARBA00022989"/>
    </source>
</evidence>
<dbReference type="RefSeq" id="XP_022337418.1">
    <property type="nucleotide sequence ID" value="XM_022481710.1"/>
</dbReference>
<dbReference type="GeneID" id="111133371"/>
<keyword evidence="3 10" id="KW-0812">Transmembrane</keyword>
<dbReference type="CDD" id="cd00637">
    <property type="entry name" value="7tm_classA_rhodopsin-like"/>
    <property type="match status" value="1"/>
</dbReference>
<accession>A0A8B8ECZ8</accession>
<dbReference type="PANTHER" id="PTHR22752">
    <property type="entry name" value="G PROTEIN-COUPLED RECEPTOR"/>
    <property type="match status" value="1"/>
</dbReference>
<evidence type="ECO:0000256" key="9">
    <source>
        <dbReference type="SAM" id="MobiDB-lite"/>
    </source>
</evidence>
<evidence type="ECO:0000256" key="8">
    <source>
        <dbReference type="ARBA" id="ARBA00023224"/>
    </source>
</evidence>
<dbReference type="Pfam" id="PF00001">
    <property type="entry name" value="7tm_1"/>
    <property type="match status" value="1"/>
</dbReference>
<keyword evidence="2" id="KW-1003">Cell membrane</keyword>
<dbReference type="InterPro" id="IPR017452">
    <property type="entry name" value="GPCR_Rhodpsn_7TM"/>
</dbReference>
<sequence length="477" mass="53761">MIRHVGAQFEMIVHAANFSDRVNYSFWDESYNNTIFRPSGRLSLPRWERGGPDFVSGVFLLIFTVVGSAFNVFIIIAIVPNRRLRNVRNILLVHLAVVGILSSVITTMFSSIVVLTGRWVGGDLTCQIYGFLQSSFTLVTVWTIAGLSWDKYNTIASPLHHSLTATIKKMSCLFGIYWFFAILIALPPLFGGNEYVFHRIQGICFINHLQISGHWYLGLAVILMFYLPLSVMLYCYTHIFKIARTQSSRIAATMVRMACVVQVPIAPSSQATQLNTSSIKGTKAMMTIFQLIGAFALTYIPYSIVIITEAFIGKEYIHTMVLSVVTTLYQAAPMTNGAVYGIRNKILRNSFYIYTRRKFQRLRYKDKRKGSIRRSSSFRMSLLQRKNNQNGDVGGGLRRTQSLQPRHVSRQPKDFPRPPCDLNIRKAHSFTLGNGHANVELPVMEVEEPNGLSEASNKSVDFVAIPDESDGNMVQIV</sequence>
<evidence type="ECO:0000256" key="3">
    <source>
        <dbReference type="ARBA" id="ARBA00022692"/>
    </source>
</evidence>
<feature type="transmembrane region" description="Helical" evidence="10">
    <location>
        <begin position="215"/>
        <end position="236"/>
    </location>
</feature>
<feature type="transmembrane region" description="Helical" evidence="10">
    <location>
        <begin position="91"/>
        <end position="116"/>
    </location>
</feature>
<feature type="transmembrane region" description="Helical" evidence="10">
    <location>
        <begin position="287"/>
        <end position="312"/>
    </location>
</feature>
<dbReference type="Proteomes" id="UP000694844">
    <property type="component" value="Chromosome 5"/>
</dbReference>
<evidence type="ECO:0000256" key="7">
    <source>
        <dbReference type="ARBA" id="ARBA00023170"/>
    </source>
</evidence>
<evidence type="ECO:0000256" key="6">
    <source>
        <dbReference type="ARBA" id="ARBA00023136"/>
    </source>
</evidence>
<feature type="region of interest" description="Disordered" evidence="9">
    <location>
        <begin position="386"/>
        <end position="420"/>
    </location>
</feature>
<evidence type="ECO:0000313" key="12">
    <source>
        <dbReference type="Proteomes" id="UP000694844"/>
    </source>
</evidence>
<feature type="transmembrane region" description="Helical" evidence="10">
    <location>
        <begin position="128"/>
        <end position="149"/>
    </location>
</feature>
<dbReference type="KEGG" id="cvn:111133371"/>
<organism evidence="12 13">
    <name type="scientific">Crassostrea virginica</name>
    <name type="common">Eastern oyster</name>
    <dbReference type="NCBI Taxonomy" id="6565"/>
    <lineage>
        <taxon>Eukaryota</taxon>
        <taxon>Metazoa</taxon>
        <taxon>Spiralia</taxon>
        <taxon>Lophotrochozoa</taxon>
        <taxon>Mollusca</taxon>
        <taxon>Bivalvia</taxon>
        <taxon>Autobranchia</taxon>
        <taxon>Pteriomorphia</taxon>
        <taxon>Ostreida</taxon>
        <taxon>Ostreoidea</taxon>
        <taxon>Ostreidae</taxon>
        <taxon>Crassostrea</taxon>
    </lineage>
</organism>
<dbReference type="OrthoDB" id="6159456at2759"/>
<gene>
    <name evidence="13" type="primary">LOC111133371</name>
</gene>
<feature type="transmembrane region" description="Helical" evidence="10">
    <location>
        <begin position="54"/>
        <end position="79"/>
    </location>
</feature>
<protein>
    <submittedName>
        <fullName evidence="13">Histamine H2 receptor-like</fullName>
    </submittedName>
</protein>
<dbReference type="InterPro" id="IPR000276">
    <property type="entry name" value="GPCR_Rhodpsn"/>
</dbReference>
<evidence type="ECO:0000256" key="2">
    <source>
        <dbReference type="ARBA" id="ARBA00022475"/>
    </source>
</evidence>
<keyword evidence="6 10" id="KW-0472">Membrane</keyword>
<evidence type="ECO:0000256" key="1">
    <source>
        <dbReference type="ARBA" id="ARBA00004651"/>
    </source>
</evidence>
<dbReference type="GO" id="GO:0004930">
    <property type="term" value="F:G protein-coupled receptor activity"/>
    <property type="evidence" value="ECO:0007669"/>
    <property type="project" value="UniProtKB-KW"/>
</dbReference>
<dbReference type="PROSITE" id="PS50262">
    <property type="entry name" value="G_PROTEIN_RECEP_F1_2"/>
    <property type="match status" value="1"/>
</dbReference>
<feature type="domain" description="G-protein coupled receptors family 1 profile" evidence="11">
    <location>
        <begin position="70"/>
        <end position="340"/>
    </location>
</feature>
<keyword evidence="4 10" id="KW-1133">Transmembrane helix</keyword>
<dbReference type="PRINTS" id="PR00237">
    <property type="entry name" value="GPCRRHODOPSN"/>
</dbReference>
<evidence type="ECO:0000256" key="5">
    <source>
        <dbReference type="ARBA" id="ARBA00023040"/>
    </source>
</evidence>
<comment type="subcellular location">
    <subcellularLocation>
        <location evidence="1">Cell membrane</location>
        <topology evidence="1">Multi-pass membrane protein</topology>
    </subcellularLocation>
</comment>
<dbReference type="GO" id="GO:0005886">
    <property type="term" value="C:plasma membrane"/>
    <property type="evidence" value="ECO:0007669"/>
    <property type="project" value="UniProtKB-SubCell"/>
</dbReference>
<evidence type="ECO:0000256" key="10">
    <source>
        <dbReference type="SAM" id="Phobius"/>
    </source>
</evidence>
<proteinExistence type="predicted"/>
<dbReference type="SUPFAM" id="SSF81321">
    <property type="entry name" value="Family A G protein-coupled receptor-like"/>
    <property type="match status" value="1"/>
</dbReference>
<evidence type="ECO:0000313" key="13">
    <source>
        <dbReference type="RefSeq" id="XP_022337418.1"/>
    </source>
</evidence>
<reference evidence="13" key="1">
    <citation type="submission" date="2025-08" db="UniProtKB">
        <authorList>
            <consortium name="RefSeq"/>
        </authorList>
    </citation>
    <scope>IDENTIFICATION</scope>
    <source>
        <tissue evidence="13">Whole sample</tissue>
    </source>
</reference>
<keyword evidence="5" id="KW-0297">G-protein coupled receptor</keyword>
<name>A0A8B8ECZ8_CRAVI</name>
<dbReference type="AlphaFoldDB" id="A0A8B8ECZ8"/>